<dbReference type="SUPFAM" id="SSF81901">
    <property type="entry name" value="HCP-like"/>
    <property type="match status" value="1"/>
</dbReference>
<protein>
    <submittedName>
        <fullName evidence="1">Sel1 repeat family protein</fullName>
    </submittedName>
</protein>
<dbReference type="SMART" id="SM00671">
    <property type="entry name" value="SEL1"/>
    <property type="match status" value="4"/>
</dbReference>
<evidence type="ECO:0000313" key="2">
    <source>
        <dbReference type="Proteomes" id="UP000593594"/>
    </source>
</evidence>
<keyword evidence="2" id="KW-1185">Reference proteome</keyword>
<dbReference type="KEGG" id="kmn:HW532_02510"/>
<dbReference type="RefSeq" id="WP_213162915.1">
    <property type="nucleotide sequence ID" value="NZ_CP058214.1"/>
</dbReference>
<dbReference type="AlphaFoldDB" id="A0A7S8C1K7"/>
<dbReference type="Gene3D" id="1.25.40.10">
    <property type="entry name" value="Tetratricopeptide repeat domain"/>
    <property type="match status" value="2"/>
</dbReference>
<dbReference type="InterPro" id="IPR011990">
    <property type="entry name" value="TPR-like_helical_dom_sf"/>
</dbReference>
<accession>A0A7S8C1K7</accession>
<organism evidence="1 2">
    <name type="scientific">Kaustia mangrovi</name>
    <dbReference type="NCBI Taxonomy" id="2593653"/>
    <lineage>
        <taxon>Bacteria</taxon>
        <taxon>Pseudomonadati</taxon>
        <taxon>Pseudomonadota</taxon>
        <taxon>Alphaproteobacteria</taxon>
        <taxon>Hyphomicrobiales</taxon>
        <taxon>Parvibaculaceae</taxon>
        <taxon>Kaustia</taxon>
    </lineage>
</organism>
<dbReference type="InterPro" id="IPR050767">
    <property type="entry name" value="Sel1_AlgK"/>
</dbReference>
<dbReference type="EMBL" id="CP058214">
    <property type="protein sequence ID" value="QPC41693.1"/>
    <property type="molecule type" value="Genomic_DNA"/>
</dbReference>
<sequence length="306" mass="33802">MCVSPTYEGRVLTRTAGRRACLALAGATVLLAGLAVGGRPVPADESSAGFAAQFYSFVPAPTKLKTPSIGTPELWASEREKAHKAYSSGDFDAARQHLEQSAEEGDLIASWYLGNMYRLGQGVDVDNATALAHYETVAEAFAPDEPDRQVFNIMVDSLVRVADYYRLGDPDAGIEQQGRRAFDIYKVASTYGHPAAQYALGLMYFNGTGVTRNREQGVRWLILAARKRYPLAEAKLGDMYWTGDYVRKDRVRGLMWYMLAQESVRPEENPEIVDRFDMLMGDADTTVRTAAESMASTWSAKFPVPK</sequence>
<dbReference type="GO" id="GO:0036503">
    <property type="term" value="P:ERAD pathway"/>
    <property type="evidence" value="ECO:0007669"/>
    <property type="project" value="TreeGrafter"/>
</dbReference>
<dbReference type="Pfam" id="PF08238">
    <property type="entry name" value="Sel1"/>
    <property type="match status" value="5"/>
</dbReference>
<dbReference type="Proteomes" id="UP000593594">
    <property type="component" value="Chromosome"/>
</dbReference>
<dbReference type="PANTHER" id="PTHR11102">
    <property type="entry name" value="SEL-1-LIKE PROTEIN"/>
    <property type="match status" value="1"/>
</dbReference>
<dbReference type="PANTHER" id="PTHR11102:SF161">
    <property type="match status" value="1"/>
</dbReference>
<dbReference type="InterPro" id="IPR006597">
    <property type="entry name" value="Sel1-like"/>
</dbReference>
<gene>
    <name evidence="1" type="ORF">HW532_02510</name>
</gene>
<reference evidence="1 2" key="1">
    <citation type="submission" date="2020-06" db="EMBL/GenBank/DDBJ databases">
        <title>Genome sequence of 2 isolates from Red Sea Mangroves.</title>
        <authorList>
            <person name="Sefrji F."/>
            <person name="Michoud G."/>
            <person name="Merlino G."/>
            <person name="Daffonchio D."/>
        </authorList>
    </citation>
    <scope>NUCLEOTIDE SEQUENCE [LARGE SCALE GENOMIC DNA]</scope>
    <source>
        <strain evidence="1 2">R1DC25</strain>
    </source>
</reference>
<name>A0A7S8C1K7_9HYPH</name>
<evidence type="ECO:0000313" key="1">
    <source>
        <dbReference type="EMBL" id="QPC41693.1"/>
    </source>
</evidence>
<proteinExistence type="predicted"/>